<protein>
    <submittedName>
        <fullName evidence="5">Alpha-1,2-mannosidase, putative subfamily</fullName>
    </submittedName>
</protein>
<dbReference type="GO" id="GO:0005829">
    <property type="term" value="C:cytosol"/>
    <property type="evidence" value="ECO:0007669"/>
    <property type="project" value="TreeGrafter"/>
</dbReference>
<dbReference type="GO" id="GO:0000224">
    <property type="term" value="F:peptide-N4-(N-acetyl-beta-glucosaminyl)asparagine amidase activity"/>
    <property type="evidence" value="ECO:0007669"/>
    <property type="project" value="TreeGrafter"/>
</dbReference>
<dbReference type="GO" id="GO:0005975">
    <property type="term" value="P:carbohydrate metabolic process"/>
    <property type="evidence" value="ECO:0007669"/>
    <property type="project" value="InterPro"/>
</dbReference>
<dbReference type="PANTHER" id="PTHR12143">
    <property type="entry name" value="PEPTIDE N-GLYCANASE PNGASE -RELATED"/>
    <property type="match status" value="1"/>
</dbReference>
<comment type="caution">
    <text evidence="5">The sequence shown here is derived from an EMBL/GenBank/DDBJ whole genome shotgun (WGS) entry which is preliminary data.</text>
</comment>
<dbReference type="Pfam" id="PF17678">
    <property type="entry name" value="Glyco_hydro_92N"/>
    <property type="match status" value="1"/>
</dbReference>
<dbReference type="Gene3D" id="1.20.1610.10">
    <property type="entry name" value="alpha-1,2-mannosidases domains"/>
    <property type="match status" value="1"/>
</dbReference>
<feature type="domain" description="Glycosyl hydrolase family 92 N-terminal" evidence="4">
    <location>
        <begin position="31"/>
        <end position="274"/>
    </location>
</feature>
<dbReference type="AlphaFoldDB" id="A0A9P9FB22"/>
<sequence length="787" mass="86570">MISPWLKLLPLVGLLIQSSVQEDSEQDVIDYVWPLIGTAGGGNVFPGATLPFGMAKAVADTSSHSQGGFGSDVSTIIGFSHTHESGTGGAPGLGSFPFLPVPGCPEDDVTQCQFDQEARAAPIISDSFEAKPGYFAVTLESDIHAEVTVTSHTALYGFTFPNKPVNESLPVSPLILFESEDLGGTRYESTIEVTEDDVFKVYGSFTASFGTGQFAAYMCADFQGAPVRDSGVWQQNVPSTEKTLSVSTSKISAGGWIRFDQPEGGEILLRVGLSYLSADQACVNAQNEVPDFDFDKVVQDAKDAWREKLDVVKIEPGGASETLVRTFWSGIYRTMVGPQNYTGENPLWTSDEPYYDSFYCIWDTFRTSHPLLTILDPDTQAEAVRALIDIWRHTGYLPDCRMSFCKGWTQGGSNADVLLADSFIKNITKGIDWEDGYKAVVNDAEVEAWWWDIEGRGHVEYWKTIGYVPRGVSSTKGQGILTRSVSRSVEYAYDDFAIAQMAKGLGYTDDYTKYIGRSGNWANLLKKNQTSSIAGEDTGFVGFLQPRLRDGTWYAQDPIQCSPLLGFHDCYLTRLGGETYEASLWLYTFYVPGDTASLISVLGGDEEFVKRLDFLHESGLLYIGNEPAFLTLFQYHYARRPGLSAVRARQYIPSQFNDTLSGLPGNDDNGAMASFTVFIMMGLFPNAGQDVYFITPPFFESISIKNKITGKTATIRNANFDPEGEKIFIQSATLNGEPYTRNWLQHSFFLEGGVLELVLGSKESEWGTRPDDVPPSLGPFNGTVALP</sequence>
<organism evidence="5 6">
    <name type="scientific">Dactylonectria macrodidyma</name>
    <dbReference type="NCBI Taxonomy" id="307937"/>
    <lineage>
        <taxon>Eukaryota</taxon>
        <taxon>Fungi</taxon>
        <taxon>Dikarya</taxon>
        <taxon>Ascomycota</taxon>
        <taxon>Pezizomycotina</taxon>
        <taxon>Sordariomycetes</taxon>
        <taxon>Hypocreomycetidae</taxon>
        <taxon>Hypocreales</taxon>
        <taxon>Nectriaceae</taxon>
        <taxon>Dactylonectria</taxon>
    </lineage>
</organism>
<dbReference type="InterPro" id="IPR008928">
    <property type="entry name" value="6-hairpin_glycosidase_sf"/>
</dbReference>
<dbReference type="InterPro" id="IPR012939">
    <property type="entry name" value="Glyco_hydro_92"/>
</dbReference>
<dbReference type="OrthoDB" id="449263at2759"/>
<dbReference type="Gene3D" id="3.30.2080.10">
    <property type="entry name" value="GH92 mannosidase domain"/>
    <property type="match status" value="1"/>
</dbReference>
<evidence type="ECO:0000256" key="2">
    <source>
        <dbReference type="SAM" id="SignalP"/>
    </source>
</evidence>
<keyword evidence="2" id="KW-0732">Signal</keyword>
<dbReference type="InterPro" id="IPR014718">
    <property type="entry name" value="GH-type_carb-bd"/>
</dbReference>
<dbReference type="FunFam" id="3.30.2080.10:FF:000001">
    <property type="entry name" value="Alpha-1,2-mannosidase subfamily"/>
    <property type="match status" value="1"/>
</dbReference>
<feature type="region of interest" description="Disordered" evidence="1">
    <location>
        <begin position="765"/>
        <end position="787"/>
    </location>
</feature>
<evidence type="ECO:0000256" key="1">
    <source>
        <dbReference type="SAM" id="MobiDB-lite"/>
    </source>
</evidence>
<dbReference type="FunFam" id="1.20.1610.10:FF:000002">
    <property type="entry name" value="Alpha-1,2-mannosidase family protein"/>
    <property type="match status" value="1"/>
</dbReference>
<gene>
    <name evidence="5" type="ORF">EDB81DRAFT_867603</name>
</gene>
<dbReference type="SUPFAM" id="SSF48208">
    <property type="entry name" value="Six-hairpin glycosidases"/>
    <property type="match status" value="1"/>
</dbReference>
<feature type="domain" description="Glycosyl hydrolase family 92" evidence="3">
    <location>
        <begin position="280"/>
        <end position="760"/>
    </location>
</feature>
<dbReference type="GO" id="GO:0030246">
    <property type="term" value="F:carbohydrate binding"/>
    <property type="evidence" value="ECO:0007669"/>
    <property type="project" value="InterPro"/>
</dbReference>
<dbReference type="PANTHER" id="PTHR12143:SF42">
    <property type="entry name" value="PUTATIVE SUBFAMILY (AFU_ORTHOLOGUE AFUA_6G13760)-RELATED"/>
    <property type="match status" value="1"/>
</dbReference>
<dbReference type="Pfam" id="PF07971">
    <property type="entry name" value="Glyco_hydro_92"/>
    <property type="match status" value="1"/>
</dbReference>
<reference evidence="5" key="1">
    <citation type="journal article" date="2021" name="Nat. Commun.">
        <title>Genetic determinants of endophytism in the Arabidopsis root mycobiome.</title>
        <authorList>
            <person name="Mesny F."/>
            <person name="Miyauchi S."/>
            <person name="Thiergart T."/>
            <person name="Pickel B."/>
            <person name="Atanasova L."/>
            <person name="Karlsson M."/>
            <person name="Huettel B."/>
            <person name="Barry K.W."/>
            <person name="Haridas S."/>
            <person name="Chen C."/>
            <person name="Bauer D."/>
            <person name="Andreopoulos W."/>
            <person name="Pangilinan J."/>
            <person name="LaButti K."/>
            <person name="Riley R."/>
            <person name="Lipzen A."/>
            <person name="Clum A."/>
            <person name="Drula E."/>
            <person name="Henrissat B."/>
            <person name="Kohler A."/>
            <person name="Grigoriev I.V."/>
            <person name="Martin F.M."/>
            <person name="Hacquard S."/>
        </authorList>
    </citation>
    <scope>NUCLEOTIDE SEQUENCE</scope>
    <source>
        <strain evidence="5">MPI-CAGE-AT-0147</strain>
    </source>
</reference>
<dbReference type="InterPro" id="IPR041371">
    <property type="entry name" value="GH92_N"/>
</dbReference>
<dbReference type="InterPro" id="IPR050883">
    <property type="entry name" value="PNGase"/>
</dbReference>
<feature type="chain" id="PRO_5040119970" evidence="2">
    <location>
        <begin position="22"/>
        <end position="787"/>
    </location>
</feature>
<keyword evidence="6" id="KW-1185">Reference proteome</keyword>
<dbReference type="Proteomes" id="UP000738349">
    <property type="component" value="Unassembled WGS sequence"/>
</dbReference>
<accession>A0A9P9FB22</accession>
<dbReference type="Gene3D" id="1.20.1050.60">
    <property type="entry name" value="alpha-1,2-mannosidase"/>
    <property type="match status" value="1"/>
</dbReference>
<dbReference type="Gene3D" id="2.70.98.10">
    <property type="match status" value="1"/>
</dbReference>
<feature type="signal peptide" evidence="2">
    <location>
        <begin position="1"/>
        <end position="21"/>
    </location>
</feature>
<evidence type="ECO:0000313" key="6">
    <source>
        <dbReference type="Proteomes" id="UP000738349"/>
    </source>
</evidence>
<dbReference type="FunFam" id="1.20.1050.60:FF:000002">
    <property type="entry name" value="Glycosyl hydrolase family 92"/>
    <property type="match status" value="1"/>
</dbReference>
<evidence type="ECO:0000313" key="5">
    <source>
        <dbReference type="EMBL" id="KAH7156581.1"/>
    </source>
</evidence>
<dbReference type="GO" id="GO:0006516">
    <property type="term" value="P:glycoprotein catabolic process"/>
    <property type="evidence" value="ECO:0007669"/>
    <property type="project" value="TreeGrafter"/>
</dbReference>
<dbReference type="InterPro" id="IPR005887">
    <property type="entry name" value="GH92_a_mannosidase_put"/>
</dbReference>
<name>A0A9P9FB22_9HYPO</name>
<evidence type="ECO:0000259" key="4">
    <source>
        <dbReference type="Pfam" id="PF17678"/>
    </source>
</evidence>
<dbReference type="NCBIfam" id="TIGR01180">
    <property type="entry name" value="aman2_put"/>
    <property type="match status" value="1"/>
</dbReference>
<proteinExistence type="predicted"/>
<dbReference type="EMBL" id="JAGMUV010000005">
    <property type="protein sequence ID" value="KAH7156581.1"/>
    <property type="molecule type" value="Genomic_DNA"/>
</dbReference>
<evidence type="ECO:0000259" key="3">
    <source>
        <dbReference type="Pfam" id="PF07971"/>
    </source>
</evidence>
<dbReference type="GO" id="GO:0005634">
    <property type="term" value="C:nucleus"/>
    <property type="evidence" value="ECO:0007669"/>
    <property type="project" value="TreeGrafter"/>
</dbReference>